<dbReference type="AlphaFoldDB" id="A0A317JN83"/>
<proteinExistence type="predicted"/>
<organism evidence="1 2">
    <name type="scientific">Candidatus Cerribacteria bacterium 'Amazon FNV 2010 28 9'</name>
    <dbReference type="NCBI Taxonomy" id="2081795"/>
    <lineage>
        <taxon>Bacteria</taxon>
        <taxon>Candidatus Cerribacteria</taxon>
    </lineage>
</organism>
<evidence type="ECO:0000313" key="1">
    <source>
        <dbReference type="EMBL" id="PWU23215.1"/>
    </source>
</evidence>
<evidence type="ECO:0000313" key="2">
    <source>
        <dbReference type="Proteomes" id="UP000246104"/>
    </source>
</evidence>
<dbReference type="Proteomes" id="UP000246104">
    <property type="component" value="Unassembled WGS sequence"/>
</dbReference>
<name>A0A317JN83_9BACT</name>
<gene>
    <name evidence="1" type="ORF">C5B42_03560</name>
</gene>
<sequence>MNERTVICTIDTIGREQYLVITNTPYERPDEDAAMRVQITDSGKPVSRDAVLERLSTLLVNGKYDGLVVPIASVLKVVEDLLSQPQK</sequence>
<dbReference type="EMBL" id="PSRQ01000042">
    <property type="protein sequence ID" value="PWU23215.1"/>
    <property type="molecule type" value="Genomic_DNA"/>
</dbReference>
<protein>
    <submittedName>
        <fullName evidence="1">Uncharacterized protein</fullName>
    </submittedName>
</protein>
<reference evidence="1 2" key="1">
    <citation type="submission" date="2018-02" db="EMBL/GenBank/DDBJ databases">
        <title>Genomic Reconstructions from Amazon Rainforest and Pasture Soil Reveal Novel Insights into the Physiology of Candidate Phyla in Tropical Sites.</title>
        <authorList>
            <person name="Kroeger M.E."/>
            <person name="Delmont T."/>
            <person name="Eren A.M."/>
            <person name="Guo J."/>
            <person name="Meyer K.M."/>
            <person name="Khan K."/>
            <person name="Rodrigues J.L.M."/>
            <person name="Bohannan B.J.M."/>
            <person name="Tringe S."/>
            <person name="Borges C.D."/>
            <person name="Tiedje J."/>
            <person name="Tsai S.M."/>
            <person name="Nusslein K."/>
        </authorList>
    </citation>
    <scope>NUCLEOTIDE SEQUENCE [LARGE SCALE GENOMIC DNA]</scope>
    <source>
        <strain evidence="1">Amazon FNV 2010 28 9</strain>
    </source>
</reference>
<comment type="caution">
    <text evidence="1">The sequence shown here is derived from an EMBL/GenBank/DDBJ whole genome shotgun (WGS) entry which is preliminary data.</text>
</comment>
<accession>A0A317JN83</accession>